<dbReference type="EMBL" id="CAUYUJ010014349">
    <property type="protein sequence ID" value="CAK0840112.1"/>
    <property type="molecule type" value="Genomic_DNA"/>
</dbReference>
<sequence length="1101" mass="123109">MAQPPGDDWTAPMDVGSTTEVRESGATAGKLKDNLMSKVLGLSLEHGGLNRYLQKKYNTVEKKKEFVNLLKTHVPIGTSIDYNHQQTVAETPDGNTYKVHVSMLGFDKVASCKYLVEHSVVEKLIPEIIHDGFVTTSEPLVCHQPKELQIAELMPTENQMSHFSLAYVKGMARACTLLTLLDVILADGAQEFLDTFKTVVDSAKVITIRVQIAIDRIALAVENAKLAQRGRIRKANNVVTWAGIVLELKAHGITDPQTLVRAWNEKCATKEAQIIGQKRTALLSILSLSDHALNTLFEIVAENGWEHSPFTEDFLASPKLKKDWYQRNVSKAWQHRTKVTSKAQELMMDTLQVHYRTLPVSARKKMSRSDLEELLLVVSVAVNLCDEVKEQMPIPDEVLYKSFLDLVVCSDQAVILELQMAVASKDQSFKPADVQCLKNIMQAHVANTANSVMHLQADVDMEAGKLEQKAMELDMEKIENDCKRFDIWKTKMLDREAQDYYQELDWKRKQVEAGELFADEWVEKHICILGEVEATTAGRNIQHLAEFHTKSVETVNLSKGAKKVVIGVLVLMPNFVYKKASLWMAEINALKSLSQTGFNSDHKFSVMFEEGSADARDERPGNYDGRFCIPIPREGKDGVNCFVKSRLWVQGFTDRVPFTKSSDMMQIEDMSEDAMPEVRDEKHTMCPSLRFQQVGMQAIESMVRGATEGISSSTELSGNALNIMIVDFSADAGVSIKAFLNIVSSFEVPVSLALLPENVRQTEWLKELARREVASGWLNSQIKDKKAPPPKAMPQEEKHSFPDKPALSILTWAQKVGELDSIKIPAHVTDKWSAKEKFNEFMQKLEAKYGDMSSKKRALESHGDPGTPSPHKALKVDRDATPPPKQVNTMSLSEITTTPLADITIANLKSNQIVLQFMVNDVVFLCNKSDADVTLPAHHVLVLFPTKGSKFEKTPANDGKSMEYKLGSQDEMIALGSMVQDLYKTVKDKKKQEPKLAKVCFHTLKDVATAEKPGSFSIDVKVQVHFNIQERIKVEDDNEKKLKTSFQNAGALIPIKKWLEAPLLKIMWSCKWSPKGLVPVCPKVVTKEAISLPPGSGIKLL</sequence>
<dbReference type="Proteomes" id="UP001189429">
    <property type="component" value="Unassembled WGS sequence"/>
</dbReference>
<keyword evidence="3" id="KW-1185">Reference proteome</keyword>
<organism evidence="2 3">
    <name type="scientific">Prorocentrum cordatum</name>
    <dbReference type="NCBI Taxonomy" id="2364126"/>
    <lineage>
        <taxon>Eukaryota</taxon>
        <taxon>Sar</taxon>
        <taxon>Alveolata</taxon>
        <taxon>Dinophyceae</taxon>
        <taxon>Prorocentrales</taxon>
        <taxon>Prorocentraceae</taxon>
        <taxon>Prorocentrum</taxon>
    </lineage>
</organism>
<proteinExistence type="predicted"/>
<feature type="region of interest" description="Disordered" evidence="1">
    <location>
        <begin position="782"/>
        <end position="801"/>
    </location>
</feature>
<evidence type="ECO:0000313" key="3">
    <source>
        <dbReference type="Proteomes" id="UP001189429"/>
    </source>
</evidence>
<feature type="compositionally biased region" description="Basic and acidic residues" evidence="1">
    <location>
        <begin position="852"/>
        <end position="863"/>
    </location>
</feature>
<reference evidence="2" key="1">
    <citation type="submission" date="2023-10" db="EMBL/GenBank/DDBJ databases">
        <authorList>
            <person name="Chen Y."/>
            <person name="Shah S."/>
            <person name="Dougan E. K."/>
            <person name="Thang M."/>
            <person name="Chan C."/>
        </authorList>
    </citation>
    <scope>NUCLEOTIDE SEQUENCE [LARGE SCALE GENOMIC DNA]</scope>
</reference>
<feature type="region of interest" description="Disordered" evidence="1">
    <location>
        <begin position="852"/>
        <end position="888"/>
    </location>
</feature>
<evidence type="ECO:0000313" key="2">
    <source>
        <dbReference type="EMBL" id="CAK0840112.1"/>
    </source>
</evidence>
<name>A0ABN9T4Z9_9DINO</name>
<accession>A0ABN9T4Z9</accession>
<gene>
    <name evidence="2" type="ORF">PCOR1329_LOCUS35617</name>
</gene>
<comment type="caution">
    <text evidence="2">The sequence shown here is derived from an EMBL/GenBank/DDBJ whole genome shotgun (WGS) entry which is preliminary data.</text>
</comment>
<protein>
    <submittedName>
        <fullName evidence="2">Uncharacterized protein</fullName>
    </submittedName>
</protein>
<evidence type="ECO:0000256" key="1">
    <source>
        <dbReference type="SAM" id="MobiDB-lite"/>
    </source>
</evidence>